<evidence type="ECO:0000256" key="1">
    <source>
        <dbReference type="SAM" id="MobiDB-lite"/>
    </source>
</evidence>
<dbReference type="AlphaFoldDB" id="A0A2I9CYL5"/>
<feature type="region of interest" description="Disordered" evidence="1">
    <location>
        <begin position="161"/>
        <end position="193"/>
    </location>
</feature>
<feature type="compositionally biased region" description="Basic residues" evidence="1">
    <location>
        <begin position="178"/>
        <end position="187"/>
    </location>
</feature>
<organism evidence="2 3">
    <name type="scientific">Deinococcus aerius</name>
    <dbReference type="NCBI Taxonomy" id="200253"/>
    <lineage>
        <taxon>Bacteria</taxon>
        <taxon>Thermotogati</taxon>
        <taxon>Deinococcota</taxon>
        <taxon>Deinococci</taxon>
        <taxon>Deinococcales</taxon>
        <taxon>Deinococcaceae</taxon>
        <taxon>Deinococcus</taxon>
    </lineage>
</organism>
<reference evidence="3" key="1">
    <citation type="submission" date="2018-01" db="EMBL/GenBank/DDBJ databases">
        <title>Draft Genome Sequence of the Radioresistant Bacterium Deinococcus aerius TR0125, Isolated from the Higher Atmosphere above Japan.</title>
        <authorList>
            <person name="Satoh K."/>
            <person name="Arai H."/>
            <person name="Sanzen T."/>
            <person name="Kawaguchi Y."/>
            <person name="Hayashi H."/>
            <person name="Yokobori S."/>
            <person name="Yamagishi A."/>
            <person name="Oono Y."/>
            <person name="Narumi I."/>
        </authorList>
    </citation>
    <scope>NUCLEOTIDE SEQUENCE [LARGE SCALE GENOMIC DNA]</scope>
    <source>
        <strain evidence="3">TR0125</strain>
    </source>
</reference>
<dbReference type="Proteomes" id="UP000236569">
    <property type="component" value="Unassembled WGS sequence"/>
</dbReference>
<keyword evidence="3" id="KW-1185">Reference proteome</keyword>
<protein>
    <submittedName>
        <fullName evidence="2">Uncharacterized protein</fullName>
    </submittedName>
</protein>
<evidence type="ECO:0000313" key="3">
    <source>
        <dbReference type="Proteomes" id="UP000236569"/>
    </source>
</evidence>
<comment type="caution">
    <text evidence="2">The sequence shown here is derived from an EMBL/GenBank/DDBJ whole genome shotgun (WGS) entry which is preliminary data.</text>
</comment>
<sequence>MSGQEQGFSVEERVRWTTLALQRNLFQIRSCEEHHTQAVSVGAQLVASMLLWVTTLPLEEVLDELTLGPLSPSLRRRWGEMDFRRTYPEGFRVNLPKWRQALSRGQVEVVLQGGDGEVWGLRAWLNSSDGDRSEWEMGLDRARLEGIVNLLCAALSEWRTPPESRSLQSSSTAVERSVRRRRQRGRKSNSPEG</sequence>
<accession>A0A2I9CYL5</accession>
<dbReference type="EMBL" id="BFAG01000013">
    <property type="protein sequence ID" value="GBF07249.1"/>
    <property type="molecule type" value="Genomic_DNA"/>
</dbReference>
<gene>
    <name evidence="2" type="ORF">DAERI_130079</name>
</gene>
<evidence type="ECO:0000313" key="2">
    <source>
        <dbReference type="EMBL" id="GBF07249.1"/>
    </source>
</evidence>
<proteinExistence type="predicted"/>
<name>A0A2I9CYL5_9DEIO</name>